<dbReference type="AlphaFoldDB" id="A0A662ZLJ7"/>
<sequence length="146" mass="16127">MIWKKQCSLEAVNALGKNSMVEFLEIKFTSIGDDYLEAVMPVNQKTCQPFGLLHGGAGAVLAETVGSIAGNYACDRDYSCLGLDLNINHIRAVKIGDTVRAVARPVHIGNTVQVWQIDAFNSRNQQVNTARLTLAVRRHMTLKEKR</sequence>
<proteinExistence type="inferred from homology"/>
<dbReference type="SUPFAM" id="SSF54637">
    <property type="entry name" value="Thioesterase/thiol ester dehydrase-isomerase"/>
    <property type="match status" value="1"/>
</dbReference>
<evidence type="ECO:0000313" key="5">
    <source>
        <dbReference type="Proteomes" id="UP000243745"/>
    </source>
</evidence>
<dbReference type="RefSeq" id="WP_031578677.1">
    <property type="nucleotide sequence ID" value="NZ_FOXF01000077.1"/>
</dbReference>
<dbReference type="InterPro" id="IPR003736">
    <property type="entry name" value="PAAI_dom"/>
</dbReference>
<dbReference type="GO" id="GO:0061522">
    <property type="term" value="F:1,4-dihydroxy-2-naphthoyl-CoA thioesterase activity"/>
    <property type="evidence" value="ECO:0007669"/>
    <property type="project" value="TreeGrafter"/>
</dbReference>
<feature type="domain" description="Thioesterase" evidence="3">
    <location>
        <begin position="50"/>
        <end position="125"/>
    </location>
</feature>
<dbReference type="CDD" id="cd03443">
    <property type="entry name" value="PaaI_thioesterase"/>
    <property type="match status" value="1"/>
</dbReference>
<dbReference type="OrthoDB" id="9798208at2"/>
<dbReference type="PANTHER" id="PTHR43240:SF5">
    <property type="entry name" value="1,4-DIHYDROXY-2-NAPHTHOYL-COA THIOESTERASE 1"/>
    <property type="match status" value="1"/>
</dbReference>
<comment type="similarity">
    <text evidence="1">Belongs to the thioesterase PaaI family.</text>
</comment>
<name>A0A662ZLJ7_9GAMM</name>
<dbReference type="PANTHER" id="PTHR43240">
    <property type="entry name" value="1,4-DIHYDROXY-2-NAPHTHOYL-COA THIOESTERASE 1"/>
    <property type="match status" value="1"/>
</dbReference>
<organism evidence="4 5">
    <name type="scientific">Ruminobacter amylophilus</name>
    <dbReference type="NCBI Taxonomy" id="867"/>
    <lineage>
        <taxon>Bacteria</taxon>
        <taxon>Pseudomonadati</taxon>
        <taxon>Pseudomonadota</taxon>
        <taxon>Gammaproteobacteria</taxon>
        <taxon>Aeromonadales</taxon>
        <taxon>Succinivibrionaceae</taxon>
        <taxon>Ruminobacter</taxon>
    </lineage>
</organism>
<dbReference type="Proteomes" id="UP000243745">
    <property type="component" value="Unassembled WGS sequence"/>
</dbReference>
<keyword evidence="5" id="KW-1185">Reference proteome</keyword>
<dbReference type="InterPro" id="IPR006683">
    <property type="entry name" value="Thioestr_dom"/>
</dbReference>
<dbReference type="Gene3D" id="3.10.129.10">
    <property type="entry name" value="Hotdog Thioesterase"/>
    <property type="match status" value="1"/>
</dbReference>
<dbReference type="GO" id="GO:0005829">
    <property type="term" value="C:cytosol"/>
    <property type="evidence" value="ECO:0007669"/>
    <property type="project" value="TreeGrafter"/>
</dbReference>
<evidence type="ECO:0000313" key="4">
    <source>
        <dbReference type="EMBL" id="SFP77698.1"/>
    </source>
</evidence>
<evidence type="ECO:0000259" key="3">
    <source>
        <dbReference type="Pfam" id="PF03061"/>
    </source>
</evidence>
<dbReference type="Pfam" id="PF03061">
    <property type="entry name" value="4HBT"/>
    <property type="match status" value="1"/>
</dbReference>
<dbReference type="EMBL" id="FOXF01000077">
    <property type="protein sequence ID" value="SFP77698.1"/>
    <property type="molecule type" value="Genomic_DNA"/>
</dbReference>
<keyword evidence="2 4" id="KW-0378">Hydrolase</keyword>
<accession>A0A662ZLJ7</accession>
<dbReference type="NCBIfam" id="TIGR00369">
    <property type="entry name" value="unchar_dom_1"/>
    <property type="match status" value="1"/>
</dbReference>
<gene>
    <name evidence="4" type="ORF">SAMN02910344_02280</name>
</gene>
<dbReference type="InterPro" id="IPR029069">
    <property type="entry name" value="HotDog_dom_sf"/>
</dbReference>
<evidence type="ECO:0000256" key="2">
    <source>
        <dbReference type="ARBA" id="ARBA00022801"/>
    </source>
</evidence>
<protein>
    <submittedName>
        <fullName evidence="4">1,4-dihydroxy-2-naphthoyl-CoA hydrolase</fullName>
    </submittedName>
</protein>
<reference evidence="4 5" key="1">
    <citation type="submission" date="2016-10" db="EMBL/GenBank/DDBJ databases">
        <authorList>
            <person name="Varghese N."/>
            <person name="Submissions S."/>
        </authorList>
    </citation>
    <scope>NUCLEOTIDE SEQUENCE [LARGE SCALE GENOMIC DNA]</scope>
    <source>
        <strain evidence="4 5">DSM 1361</strain>
    </source>
</reference>
<evidence type="ECO:0000256" key="1">
    <source>
        <dbReference type="ARBA" id="ARBA00008324"/>
    </source>
</evidence>